<dbReference type="Proteomes" id="UP000626244">
    <property type="component" value="Unassembled WGS sequence"/>
</dbReference>
<dbReference type="EMBL" id="BMHB01000001">
    <property type="protein sequence ID" value="GGI15012.1"/>
    <property type="molecule type" value="Genomic_DNA"/>
</dbReference>
<dbReference type="Gene3D" id="1.10.10.10">
    <property type="entry name" value="Winged helix-like DNA-binding domain superfamily/Winged helix DNA-binding domain"/>
    <property type="match status" value="1"/>
</dbReference>
<organism evidence="6 7">
    <name type="scientific">Gottfriedia solisilvae</name>
    <dbReference type="NCBI Taxonomy" id="1516104"/>
    <lineage>
        <taxon>Bacteria</taxon>
        <taxon>Bacillati</taxon>
        <taxon>Bacillota</taxon>
        <taxon>Bacilli</taxon>
        <taxon>Bacillales</taxon>
        <taxon>Bacillaceae</taxon>
        <taxon>Gottfriedia</taxon>
    </lineage>
</organism>
<dbReference type="InterPro" id="IPR014464">
    <property type="entry name" value="CvfB_fam"/>
</dbReference>
<accession>A0A8J3AIB0</accession>
<dbReference type="InterPro" id="IPR036388">
    <property type="entry name" value="WH-like_DNA-bd_sf"/>
</dbReference>
<dbReference type="PANTHER" id="PTHR37296:SF1">
    <property type="entry name" value="CONSERVED VIRULENCE FACTOR B"/>
    <property type="match status" value="1"/>
</dbReference>
<dbReference type="RefSeq" id="WP_087999960.1">
    <property type="nucleotide sequence ID" value="NZ_BMHB01000001.1"/>
</dbReference>
<dbReference type="InterPro" id="IPR039566">
    <property type="entry name" value="CvfB_S1_st"/>
</dbReference>
<evidence type="ECO:0000259" key="4">
    <source>
        <dbReference type="Pfam" id="PF21191"/>
    </source>
</evidence>
<dbReference type="PIRSF" id="PIRSF012524">
    <property type="entry name" value="YitL_S1"/>
    <property type="match status" value="1"/>
</dbReference>
<dbReference type="InterPro" id="IPR048587">
    <property type="entry name" value="CvfB_S1_3rd"/>
</dbReference>
<dbReference type="Pfam" id="PF13509">
    <property type="entry name" value="S1_2"/>
    <property type="match status" value="1"/>
</dbReference>
<dbReference type="Pfam" id="PF21543">
    <property type="entry name" value="CvfB_2nd"/>
    <property type="match status" value="1"/>
</dbReference>
<keyword evidence="7" id="KW-1185">Reference proteome</keyword>
<reference evidence="7" key="1">
    <citation type="journal article" date="2019" name="Int. J. Syst. Evol. Microbiol.">
        <title>The Global Catalogue of Microorganisms (GCM) 10K type strain sequencing project: providing services to taxonomists for standard genome sequencing and annotation.</title>
        <authorList>
            <consortium name="The Broad Institute Genomics Platform"/>
            <consortium name="The Broad Institute Genome Sequencing Center for Infectious Disease"/>
            <person name="Wu L."/>
            <person name="Ma J."/>
        </authorList>
    </citation>
    <scope>NUCLEOTIDE SEQUENCE [LARGE SCALE GENOMIC DNA]</scope>
    <source>
        <strain evidence="7">CGMCC 1.14993</strain>
    </source>
</reference>
<dbReference type="Gene3D" id="2.40.50.140">
    <property type="entry name" value="Nucleic acid-binding proteins"/>
    <property type="match status" value="2"/>
</dbReference>
<proteinExistence type="inferred from homology"/>
<feature type="domain" description="Conserved virulence factor B first S1" evidence="2">
    <location>
        <begin position="6"/>
        <end position="63"/>
    </location>
</feature>
<feature type="domain" description="Conserved virulence factor B third S1" evidence="5">
    <location>
        <begin position="140"/>
        <end position="214"/>
    </location>
</feature>
<dbReference type="AlphaFoldDB" id="A0A8J3AIB0"/>
<evidence type="ECO:0000313" key="7">
    <source>
        <dbReference type="Proteomes" id="UP000626244"/>
    </source>
</evidence>
<name>A0A8J3AIB0_9BACI</name>
<evidence type="ECO:0000313" key="6">
    <source>
        <dbReference type="EMBL" id="GGI15012.1"/>
    </source>
</evidence>
<evidence type="ECO:0000259" key="5">
    <source>
        <dbReference type="Pfam" id="PF21543"/>
    </source>
</evidence>
<evidence type="ECO:0000256" key="1">
    <source>
        <dbReference type="PIRNR" id="PIRNR012524"/>
    </source>
</evidence>
<feature type="domain" description="Conserved virulence factor B second S1" evidence="4">
    <location>
        <begin position="73"/>
        <end position="131"/>
    </location>
</feature>
<dbReference type="InterPro" id="IPR048588">
    <property type="entry name" value="CvfB_S1_2nd"/>
</dbReference>
<protein>
    <recommendedName>
        <fullName evidence="8">S1 motif domain-containing protein</fullName>
    </recommendedName>
</protein>
<dbReference type="Pfam" id="PF17783">
    <property type="entry name" value="WHD_CvfB"/>
    <property type="match status" value="1"/>
</dbReference>
<dbReference type="InterPro" id="IPR012340">
    <property type="entry name" value="NA-bd_OB-fold"/>
</dbReference>
<feature type="domain" description="Conserved virulence factor B-like winged helix" evidence="3">
    <location>
        <begin position="226"/>
        <end position="281"/>
    </location>
</feature>
<gene>
    <name evidence="6" type="ORF">GCM10007380_25830</name>
</gene>
<dbReference type="OrthoDB" id="9801597at2"/>
<dbReference type="InterPro" id="IPR040764">
    <property type="entry name" value="CvfB_WH"/>
</dbReference>
<evidence type="ECO:0000259" key="3">
    <source>
        <dbReference type="Pfam" id="PF17783"/>
    </source>
</evidence>
<evidence type="ECO:0000259" key="2">
    <source>
        <dbReference type="Pfam" id="PF13509"/>
    </source>
</evidence>
<sequence length="293" mass="33356">MSLQAGEIVTLVCSRETDIGYMLVQDQEEVFLHRNETAGEIELDQEVTVFLYHDSKGRLSATMSMPHITTEGYGFAKVVDKLDGIGVFVNIGISKDILLEKGDLPPLEEVWPQEDDEVFCTLKRTNKGRLLIKLATEPVMQEYSVRAEESMLNKNVSGIIYRTLRVGSYILTDERFIGFIHESQRKTEPRIGQRVSGRIIDIKEDGSTNVSLLPRVHEGMDQEAAEIYEYIMSRGGAMPYWDKSDAEDIKVRFGVSKASFKRSIGRLMKEGKVYQEGGWTYSKEMFEKKESEE</sequence>
<evidence type="ECO:0008006" key="8">
    <source>
        <dbReference type="Google" id="ProtNLM"/>
    </source>
</evidence>
<dbReference type="PANTHER" id="PTHR37296">
    <property type="entry name" value="CONSERVED VIRULENCE FACTOR B"/>
    <property type="match status" value="1"/>
</dbReference>
<comment type="similarity">
    <text evidence="1">Belongs to the CvfB family.</text>
</comment>
<dbReference type="Pfam" id="PF21191">
    <property type="entry name" value="CvfB_1st"/>
    <property type="match status" value="1"/>
</dbReference>
<comment type="caution">
    <text evidence="6">The sequence shown here is derived from an EMBL/GenBank/DDBJ whole genome shotgun (WGS) entry which is preliminary data.</text>
</comment>